<keyword evidence="1" id="KW-0813">Transport</keyword>
<feature type="domain" description="ABC transporter" evidence="9">
    <location>
        <begin position="6"/>
        <end position="242"/>
    </location>
</feature>
<dbReference type="InterPro" id="IPR017871">
    <property type="entry name" value="ABC_transporter-like_CS"/>
</dbReference>
<dbReference type="InterPro" id="IPR003593">
    <property type="entry name" value="AAA+_ATPase"/>
</dbReference>
<evidence type="ECO:0000256" key="8">
    <source>
        <dbReference type="ARBA" id="ARBA00023136"/>
    </source>
</evidence>
<keyword evidence="5" id="KW-0547">Nucleotide-binding</keyword>
<comment type="caution">
    <text evidence="10">The sequence shown here is derived from an EMBL/GenBank/DDBJ whole genome shotgun (WGS) entry which is preliminary data.</text>
</comment>
<name>A0ABX4H4L7_9BACT</name>
<evidence type="ECO:0000313" key="10">
    <source>
        <dbReference type="EMBL" id="PAF54834.1"/>
    </source>
</evidence>
<evidence type="ECO:0000313" key="11">
    <source>
        <dbReference type="Proteomes" id="UP000217033"/>
    </source>
</evidence>
<keyword evidence="2" id="KW-1003">Cell membrane</keyword>
<evidence type="ECO:0000256" key="6">
    <source>
        <dbReference type="ARBA" id="ARBA00022840"/>
    </source>
</evidence>
<keyword evidence="3" id="KW-0762">Sugar transport</keyword>
<dbReference type="InterPro" id="IPR003439">
    <property type="entry name" value="ABC_transporter-like_ATP-bd"/>
</dbReference>
<evidence type="ECO:0000256" key="7">
    <source>
        <dbReference type="ARBA" id="ARBA00022967"/>
    </source>
</evidence>
<evidence type="ECO:0000256" key="4">
    <source>
        <dbReference type="ARBA" id="ARBA00022737"/>
    </source>
</evidence>
<dbReference type="PROSITE" id="PS00211">
    <property type="entry name" value="ABC_TRANSPORTER_1"/>
    <property type="match status" value="1"/>
</dbReference>
<organism evidence="10 11">
    <name type="scientific">Mycoplasmopsis agassizii</name>
    <dbReference type="NCBI Taxonomy" id="33922"/>
    <lineage>
        <taxon>Bacteria</taxon>
        <taxon>Bacillati</taxon>
        <taxon>Mycoplasmatota</taxon>
        <taxon>Mycoplasmoidales</taxon>
        <taxon>Metamycoplasmataceae</taxon>
        <taxon>Mycoplasmopsis</taxon>
    </lineage>
</organism>
<reference evidence="10" key="1">
    <citation type="submission" date="2017-08" db="EMBL/GenBank/DDBJ databases">
        <authorList>
            <person name="Alvarez-Ponce D."/>
            <person name="Weitzman C.L."/>
            <person name="Tillett R.L."/>
            <person name="Sandmeier F.C."/>
            <person name="Tracy C.R."/>
        </authorList>
    </citation>
    <scope>NUCLEOTIDE SEQUENCE [LARGE SCALE GENOMIC DNA]</scope>
    <source>
        <strain evidence="10">PS6</strain>
    </source>
</reference>
<dbReference type="SUPFAM" id="SSF52540">
    <property type="entry name" value="P-loop containing nucleoside triphosphate hydrolases"/>
    <property type="match status" value="2"/>
</dbReference>
<proteinExistence type="predicted"/>
<keyword evidence="11" id="KW-1185">Reference proteome</keyword>
<dbReference type="RefSeq" id="WP_084232520.1">
    <property type="nucleotide sequence ID" value="NZ_FWXE01000008.1"/>
</dbReference>
<protein>
    <submittedName>
        <fullName evidence="10">Sugar ABC transporter ATP-binding protein</fullName>
    </submittedName>
</protein>
<gene>
    <name evidence="10" type="ORF">CJF60_03810</name>
</gene>
<keyword evidence="6 10" id="KW-0067">ATP-binding</keyword>
<dbReference type="PROSITE" id="PS50893">
    <property type="entry name" value="ABC_TRANSPORTER_2"/>
    <property type="match status" value="2"/>
</dbReference>
<dbReference type="EMBL" id="NQMN01000002">
    <property type="protein sequence ID" value="PAF54834.1"/>
    <property type="molecule type" value="Genomic_DNA"/>
</dbReference>
<feature type="domain" description="ABC transporter" evidence="9">
    <location>
        <begin position="251"/>
        <end position="498"/>
    </location>
</feature>
<evidence type="ECO:0000256" key="1">
    <source>
        <dbReference type="ARBA" id="ARBA00022448"/>
    </source>
</evidence>
<keyword evidence="4" id="KW-0677">Repeat</keyword>
<dbReference type="GO" id="GO:0005524">
    <property type="term" value="F:ATP binding"/>
    <property type="evidence" value="ECO:0007669"/>
    <property type="project" value="UniProtKB-KW"/>
</dbReference>
<sequence length="501" mass="56563">MDEVILEAKNIVKTFSGVKALNNGEIRAFRSKVNILMGENGAGKSTILNIISGVFAPDSGSVYFEGKRIEDFSINKFKKLGITIVHQELKLVDDLSIAENILLTREPLTIFKTIDYKKMYAITKEILKSIDMDLNPKTLVKDLSIAQKQMIEIAKGISQKSKVLILDEPTSSIGPEESEQLFKIIHKLKANGVAILYITHRMNELEKIGDYITVFRDGNFVSESKIEDTNEDKIIEQMVGRKLEQQFPLKFQNDELFILMKINNLGNKFVSNISFEIKANEILVISGLVGSGRSELAKTIAGYYSFDYGSIEYKNKNIYFNHPKNAIDNGVYYLSENRKEEGLHLEKSIAFNLTLASLKSFSNKYTSLINLAKEKIENKFITDKLKVRMSSSLNNVDSLSGGNQQKIAIGKALLTKPEIIFFDEPTRGVDVGARKEIYTLMHELKKTGKAVVVISSDLPEVIGLYDRLIVMREGKIMHDTYDKLDQNEIMKYAFGVTNKFV</sequence>
<dbReference type="InterPro" id="IPR050107">
    <property type="entry name" value="ABC_carbohydrate_import_ATPase"/>
</dbReference>
<accession>A0ABX4H4L7</accession>
<dbReference type="PANTHER" id="PTHR43790">
    <property type="entry name" value="CARBOHYDRATE TRANSPORT ATP-BINDING PROTEIN MG119-RELATED"/>
    <property type="match status" value="1"/>
</dbReference>
<dbReference type="PANTHER" id="PTHR43790:SF3">
    <property type="entry name" value="D-ALLOSE IMPORT ATP-BINDING PROTEIN ALSA-RELATED"/>
    <property type="match status" value="1"/>
</dbReference>
<evidence type="ECO:0000259" key="9">
    <source>
        <dbReference type="PROSITE" id="PS50893"/>
    </source>
</evidence>
<evidence type="ECO:0000256" key="2">
    <source>
        <dbReference type="ARBA" id="ARBA00022475"/>
    </source>
</evidence>
<dbReference type="SMART" id="SM00382">
    <property type="entry name" value="AAA"/>
    <property type="match status" value="2"/>
</dbReference>
<keyword evidence="8" id="KW-0472">Membrane</keyword>
<keyword evidence="7" id="KW-1278">Translocase</keyword>
<evidence type="ECO:0000256" key="5">
    <source>
        <dbReference type="ARBA" id="ARBA00022741"/>
    </source>
</evidence>
<dbReference type="Proteomes" id="UP000217033">
    <property type="component" value="Unassembled WGS sequence"/>
</dbReference>
<dbReference type="Pfam" id="PF00005">
    <property type="entry name" value="ABC_tran"/>
    <property type="match status" value="2"/>
</dbReference>
<dbReference type="InterPro" id="IPR027417">
    <property type="entry name" value="P-loop_NTPase"/>
</dbReference>
<dbReference type="CDD" id="cd03216">
    <property type="entry name" value="ABC_Carb_Monos_I"/>
    <property type="match status" value="1"/>
</dbReference>
<evidence type="ECO:0000256" key="3">
    <source>
        <dbReference type="ARBA" id="ARBA00022597"/>
    </source>
</evidence>
<dbReference type="CDD" id="cd03215">
    <property type="entry name" value="ABC_Carb_Monos_II"/>
    <property type="match status" value="1"/>
</dbReference>
<dbReference type="Gene3D" id="3.40.50.300">
    <property type="entry name" value="P-loop containing nucleotide triphosphate hydrolases"/>
    <property type="match status" value="2"/>
</dbReference>